<evidence type="ECO:0000313" key="2">
    <source>
        <dbReference type="EMBL" id="CAK9145389.1"/>
    </source>
</evidence>
<name>A0ABC8RQS9_9AQUA</name>
<feature type="region of interest" description="Disordered" evidence="1">
    <location>
        <begin position="1"/>
        <end position="23"/>
    </location>
</feature>
<accession>A0ABC8RQS9</accession>
<dbReference type="Proteomes" id="UP001642360">
    <property type="component" value="Unassembled WGS sequence"/>
</dbReference>
<proteinExistence type="predicted"/>
<evidence type="ECO:0000313" key="3">
    <source>
        <dbReference type="Proteomes" id="UP001642360"/>
    </source>
</evidence>
<organism evidence="2 3">
    <name type="scientific">Ilex paraguariensis</name>
    <name type="common">yerba mate</name>
    <dbReference type="NCBI Taxonomy" id="185542"/>
    <lineage>
        <taxon>Eukaryota</taxon>
        <taxon>Viridiplantae</taxon>
        <taxon>Streptophyta</taxon>
        <taxon>Embryophyta</taxon>
        <taxon>Tracheophyta</taxon>
        <taxon>Spermatophyta</taxon>
        <taxon>Magnoliopsida</taxon>
        <taxon>eudicotyledons</taxon>
        <taxon>Gunneridae</taxon>
        <taxon>Pentapetalae</taxon>
        <taxon>asterids</taxon>
        <taxon>campanulids</taxon>
        <taxon>Aquifoliales</taxon>
        <taxon>Aquifoliaceae</taxon>
        <taxon>Ilex</taxon>
    </lineage>
</organism>
<keyword evidence="3" id="KW-1185">Reference proteome</keyword>
<comment type="caution">
    <text evidence="2">The sequence shown here is derived from an EMBL/GenBank/DDBJ whole genome shotgun (WGS) entry which is preliminary data.</text>
</comment>
<dbReference type="EMBL" id="CAUOFW020001481">
    <property type="protein sequence ID" value="CAK9145389.1"/>
    <property type="molecule type" value="Genomic_DNA"/>
</dbReference>
<gene>
    <name evidence="2" type="ORF">ILEXP_LOCUS13198</name>
</gene>
<protein>
    <submittedName>
        <fullName evidence="2">Uncharacterized protein</fullName>
    </submittedName>
</protein>
<feature type="compositionally biased region" description="Low complexity" evidence="1">
    <location>
        <begin position="1"/>
        <end position="20"/>
    </location>
</feature>
<evidence type="ECO:0000256" key="1">
    <source>
        <dbReference type="SAM" id="MobiDB-lite"/>
    </source>
</evidence>
<dbReference type="AlphaFoldDB" id="A0ABC8RQS9"/>
<reference evidence="2 3" key="1">
    <citation type="submission" date="2024-02" db="EMBL/GenBank/DDBJ databases">
        <authorList>
            <person name="Vignale AGUSTIN F."/>
            <person name="Sosa J E."/>
            <person name="Modenutti C."/>
        </authorList>
    </citation>
    <scope>NUCLEOTIDE SEQUENCE [LARGE SCALE GENOMIC DNA]</scope>
</reference>
<sequence length="184" mass="18741">MHEDGASTARGAEEASATGGAEEKGMEVPWVSFIARPSNLRGEAARVMRPGAHASEARVEDHLGEPVVCAQGLGARGAFGEVPQAIGTGEMSLVVLGSMSDPPLPLGEASLQLSEPPLTRGSSVSIGKLPLALGEAPLQLGEPPLVPGPSVESVICYGQSTRRPTGQGLVSTEVVSLVNGSERA</sequence>